<accession>A0A011MHY9</accession>
<gene>
    <name evidence="2" type="ORF">AW08_00001</name>
</gene>
<evidence type="ECO:0000313" key="2">
    <source>
        <dbReference type="EMBL" id="EXI69508.1"/>
    </source>
</evidence>
<reference evidence="2" key="1">
    <citation type="submission" date="2014-02" db="EMBL/GenBank/DDBJ databases">
        <title>Expanding our view of genomic diversity in Candidatus Accumulibacter clades.</title>
        <authorList>
            <person name="Skennerton C.T."/>
            <person name="Barr J.J."/>
            <person name="Slater F.R."/>
            <person name="Bond P.L."/>
            <person name="Tyson G.W."/>
        </authorList>
    </citation>
    <scope>NUCLEOTIDE SEQUENCE [LARGE SCALE GENOMIC DNA]</scope>
</reference>
<proteinExistence type="predicted"/>
<dbReference type="STRING" id="1454001.AW08_00001"/>
<dbReference type="AlphaFoldDB" id="A0A011MHY9"/>
<protein>
    <submittedName>
        <fullName evidence="2">Uncharacterized protein</fullName>
    </submittedName>
</protein>
<name>A0A011MHY9_9PROT</name>
<sequence>MTPQRRRGLWHPLLGLVLAASLQPVAAQTIGSPYAVLEGRWVRPDGGYTLYIRAVDAGGRIEASYANPRPLPFAKAQAALEGTTLTLQFELRAGGYAGSTYTLRYNAASDTLDGEYFQAVARQTYPVRFHRLPGP</sequence>
<feature type="chain" id="PRO_5001460586" evidence="1">
    <location>
        <begin position="27"/>
        <end position="135"/>
    </location>
</feature>
<feature type="signal peptide" evidence="1">
    <location>
        <begin position="1"/>
        <end position="26"/>
    </location>
</feature>
<dbReference type="EMBL" id="JFAX01000001">
    <property type="protein sequence ID" value="EXI69508.1"/>
    <property type="molecule type" value="Genomic_DNA"/>
</dbReference>
<dbReference type="PATRIC" id="fig|1454001.3.peg.1"/>
<keyword evidence="1" id="KW-0732">Signal</keyword>
<organism evidence="2 3">
    <name type="scientific">Candidatus Accumulibacter adjunctus</name>
    <dbReference type="NCBI Taxonomy" id="1454001"/>
    <lineage>
        <taxon>Bacteria</taxon>
        <taxon>Pseudomonadati</taxon>
        <taxon>Pseudomonadota</taxon>
        <taxon>Betaproteobacteria</taxon>
        <taxon>Candidatus Accumulibacter</taxon>
    </lineage>
</organism>
<comment type="caution">
    <text evidence="2">The sequence shown here is derived from an EMBL/GenBank/DDBJ whole genome shotgun (WGS) entry which is preliminary data.</text>
</comment>
<evidence type="ECO:0000256" key="1">
    <source>
        <dbReference type="SAM" id="SignalP"/>
    </source>
</evidence>
<dbReference type="Proteomes" id="UP000020218">
    <property type="component" value="Unassembled WGS sequence"/>
</dbReference>
<evidence type="ECO:0000313" key="3">
    <source>
        <dbReference type="Proteomes" id="UP000020218"/>
    </source>
</evidence>
<keyword evidence="3" id="KW-1185">Reference proteome</keyword>